<feature type="coiled-coil region" evidence="1">
    <location>
        <begin position="37"/>
        <end position="96"/>
    </location>
</feature>
<dbReference type="EMBL" id="CABPSE010000012">
    <property type="protein sequence ID" value="VVE26809.1"/>
    <property type="molecule type" value="Genomic_DNA"/>
</dbReference>
<evidence type="ECO:0000313" key="4">
    <source>
        <dbReference type="Proteomes" id="UP000383971"/>
    </source>
</evidence>
<feature type="transmembrane region" description="Helical" evidence="2">
    <location>
        <begin position="6"/>
        <end position="26"/>
    </location>
</feature>
<sequence>MNPLNPLLWKALGVIAMIAVGIGLGYKATSAYYSPKVSALETQLKAANDRADSFEQSYNAVAVAAQKQNDELTKLVAQAAEREQQAKAAADKAKTESAGYQAQAASILQSQPPAGANECAAASAAFDAELKTERGKP</sequence>
<evidence type="ECO:0000256" key="2">
    <source>
        <dbReference type="SAM" id="Phobius"/>
    </source>
</evidence>
<dbReference type="Proteomes" id="UP000383971">
    <property type="component" value="Unassembled WGS sequence"/>
</dbReference>
<dbReference type="AlphaFoldDB" id="A0A5E4WSP4"/>
<name>A0A5E4WSP4_9BURK</name>
<keyword evidence="4" id="KW-1185">Reference proteome</keyword>
<evidence type="ECO:0000313" key="3">
    <source>
        <dbReference type="EMBL" id="VVE26809.1"/>
    </source>
</evidence>
<keyword evidence="2" id="KW-1133">Transmembrane helix</keyword>
<keyword evidence="2" id="KW-0472">Membrane</keyword>
<dbReference type="RefSeq" id="WP_150585978.1">
    <property type="nucleotide sequence ID" value="NZ_CABPSE010000012.1"/>
</dbReference>
<keyword evidence="1" id="KW-0175">Coiled coil</keyword>
<protein>
    <recommendedName>
        <fullName evidence="5">Transmembrane protein</fullName>
    </recommendedName>
</protein>
<evidence type="ECO:0008006" key="5">
    <source>
        <dbReference type="Google" id="ProtNLM"/>
    </source>
</evidence>
<organism evidence="3 4">
    <name type="scientific">Pandoraea communis</name>
    <dbReference type="NCBI Taxonomy" id="2508297"/>
    <lineage>
        <taxon>Bacteria</taxon>
        <taxon>Pseudomonadati</taxon>
        <taxon>Pseudomonadota</taxon>
        <taxon>Betaproteobacteria</taxon>
        <taxon>Burkholderiales</taxon>
        <taxon>Burkholderiaceae</taxon>
        <taxon>Pandoraea</taxon>
    </lineage>
</organism>
<keyword evidence="2" id="KW-0812">Transmembrane</keyword>
<evidence type="ECO:0000256" key="1">
    <source>
        <dbReference type="SAM" id="Coils"/>
    </source>
</evidence>
<accession>A0A5E4WSP4</accession>
<reference evidence="3 4" key="1">
    <citation type="submission" date="2019-08" db="EMBL/GenBank/DDBJ databases">
        <authorList>
            <person name="Peeters C."/>
        </authorList>
    </citation>
    <scope>NUCLEOTIDE SEQUENCE [LARGE SCALE GENOMIC DNA]</scope>
    <source>
        <strain evidence="3 4">LMG 31111</strain>
    </source>
</reference>
<gene>
    <name evidence="3" type="ORF">PCO31111_03444</name>
</gene>
<proteinExistence type="predicted"/>